<sequence>MSSSTSLGRTRSFRKPGNNESKDNDADLTRDNLRTASPSRLPVKGLSSSRVAPGGANTTGAGNGSNPTGISAKSRPTSGILGRSASVRQPQSNAAASSTTTSRPPITSRSRPIARPTSSSGSAPTTLSRPTTSSGVPSSATTRKAGAGHARTKSSVTALTGATILRPPSQTSAMGERARDPPGSSSAHQRQSSSNKISASSTAAARRHARAPSESVAATTFRQAPSSSSSSVTSQPAPTQQPQQQPQPQQQQQQQQHPRLRPAFTTLQQHYSPAKSLAPKALTATFLAPPSPSKLPANVAASAETARLQTELLQLHLVHRAAPAADAAWRDSARARLGERFRAAARGGAEVARLEAGAVERLNVRALRAWAGAGGGGGGARLEERVQMLDAVLSSVWGLGEPGGRYARMARRFEKWVEGVAEVVAARRNGDGGGGGSVLLLPPSGEGLVFVSDLDAGWKAECAGLVRKLDEWARLLAELGDVPRGDDGDDGDHGAGGPGPGGRRTASSLERILGACRSLVRDMLAELELMQQIERDAIEQENEWIRSMTRDEGVTQDVPSVGAIWRVI</sequence>
<reference evidence="2" key="1">
    <citation type="submission" date="2023-06" db="EMBL/GenBank/DDBJ databases">
        <title>Genome-scale phylogeny and comparative genomics of the fungal order Sordariales.</title>
        <authorList>
            <consortium name="Lawrence Berkeley National Laboratory"/>
            <person name="Hensen N."/>
            <person name="Bonometti L."/>
            <person name="Westerberg I."/>
            <person name="Brannstrom I.O."/>
            <person name="Guillou S."/>
            <person name="Cros-Aarteil S."/>
            <person name="Calhoun S."/>
            <person name="Haridas S."/>
            <person name="Kuo A."/>
            <person name="Mondo S."/>
            <person name="Pangilinan J."/>
            <person name="Riley R."/>
            <person name="Labutti K."/>
            <person name="Andreopoulos B."/>
            <person name="Lipzen A."/>
            <person name="Chen C."/>
            <person name="Yanf M."/>
            <person name="Daum C."/>
            <person name="Ng V."/>
            <person name="Clum A."/>
            <person name="Steindorff A."/>
            <person name="Ohm R."/>
            <person name="Martin F."/>
            <person name="Silar P."/>
            <person name="Natvig D."/>
            <person name="Lalanne C."/>
            <person name="Gautier V."/>
            <person name="Ament-Velasquez S.L."/>
            <person name="Kruys A."/>
            <person name="Hutchinson M.I."/>
            <person name="Powell A.J."/>
            <person name="Barry K."/>
            <person name="Miller A.N."/>
            <person name="Grigoriev I.V."/>
            <person name="Debuchy R."/>
            <person name="Gladieux P."/>
            <person name="Thoren M.H."/>
            <person name="Johannesson H."/>
        </authorList>
    </citation>
    <scope>NUCLEOTIDE SEQUENCE</scope>
    <source>
        <strain evidence="2">8032-3</strain>
    </source>
</reference>
<feature type="compositionally biased region" description="Low complexity" evidence="1">
    <location>
        <begin position="184"/>
        <end position="204"/>
    </location>
</feature>
<keyword evidence="3" id="KW-1185">Reference proteome</keyword>
<feature type="compositionally biased region" description="Low complexity" evidence="1">
    <location>
        <begin position="94"/>
        <end position="116"/>
    </location>
</feature>
<organism evidence="2 3">
    <name type="scientific">Phialemonium atrogriseum</name>
    <dbReference type="NCBI Taxonomy" id="1093897"/>
    <lineage>
        <taxon>Eukaryota</taxon>
        <taxon>Fungi</taxon>
        <taxon>Dikarya</taxon>
        <taxon>Ascomycota</taxon>
        <taxon>Pezizomycotina</taxon>
        <taxon>Sordariomycetes</taxon>
        <taxon>Sordariomycetidae</taxon>
        <taxon>Cephalothecales</taxon>
        <taxon>Cephalothecaceae</taxon>
        <taxon>Phialemonium</taxon>
    </lineage>
</organism>
<evidence type="ECO:0000256" key="1">
    <source>
        <dbReference type="SAM" id="MobiDB-lite"/>
    </source>
</evidence>
<accession>A0AAJ0BWC4</accession>
<dbReference type="RefSeq" id="XP_060281897.1">
    <property type="nucleotide sequence ID" value="XM_060424731.1"/>
</dbReference>
<dbReference type="GeneID" id="85307918"/>
<evidence type="ECO:0000313" key="3">
    <source>
        <dbReference type="Proteomes" id="UP001244011"/>
    </source>
</evidence>
<gene>
    <name evidence="2" type="ORF">QBC33DRAFT_454508</name>
</gene>
<feature type="compositionally biased region" description="Low complexity" evidence="1">
    <location>
        <begin position="52"/>
        <end position="69"/>
    </location>
</feature>
<comment type="caution">
    <text evidence="2">The sequence shown here is derived from an EMBL/GenBank/DDBJ whole genome shotgun (WGS) entry which is preliminary data.</text>
</comment>
<evidence type="ECO:0000313" key="2">
    <source>
        <dbReference type="EMBL" id="KAK1765684.1"/>
    </source>
</evidence>
<feature type="region of interest" description="Disordered" evidence="1">
    <location>
        <begin position="483"/>
        <end position="506"/>
    </location>
</feature>
<feature type="compositionally biased region" description="Low complexity" evidence="1">
    <location>
        <begin position="223"/>
        <end position="256"/>
    </location>
</feature>
<dbReference type="AlphaFoldDB" id="A0AAJ0BWC4"/>
<feature type="region of interest" description="Disordered" evidence="1">
    <location>
        <begin position="1"/>
        <end position="258"/>
    </location>
</feature>
<name>A0AAJ0BWC4_9PEZI</name>
<proteinExistence type="predicted"/>
<dbReference type="Proteomes" id="UP001244011">
    <property type="component" value="Unassembled WGS sequence"/>
</dbReference>
<feature type="compositionally biased region" description="Basic and acidic residues" evidence="1">
    <location>
        <begin position="20"/>
        <end position="33"/>
    </location>
</feature>
<dbReference type="EMBL" id="MU839014">
    <property type="protein sequence ID" value="KAK1765684.1"/>
    <property type="molecule type" value="Genomic_DNA"/>
</dbReference>
<feature type="compositionally biased region" description="Polar residues" evidence="1">
    <location>
        <begin position="117"/>
        <end position="142"/>
    </location>
</feature>
<protein>
    <submittedName>
        <fullName evidence="2">Uncharacterized protein</fullName>
    </submittedName>
</protein>